<evidence type="ECO:0000256" key="1">
    <source>
        <dbReference type="SAM" id="SignalP"/>
    </source>
</evidence>
<dbReference type="AlphaFoldDB" id="A0A8H6T0L8"/>
<proteinExistence type="predicted"/>
<gene>
    <name evidence="2" type="ORF">HMN09_00667500</name>
</gene>
<accession>A0A8H6T0L8</accession>
<keyword evidence="3" id="KW-1185">Reference proteome</keyword>
<feature type="chain" id="PRO_5034060380" description="F-box domain-containing protein" evidence="1">
    <location>
        <begin position="23"/>
        <end position="622"/>
    </location>
</feature>
<dbReference type="SUPFAM" id="SSF52047">
    <property type="entry name" value="RNI-like"/>
    <property type="match status" value="1"/>
</dbReference>
<evidence type="ECO:0000313" key="3">
    <source>
        <dbReference type="Proteomes" id="UP000613580"/>
    </source>
</evidence>
<feature type="signal peptide" evidence="1">
    <location>
        <begin position="1"/>
        <end position="22"/>
    </location>
</feature>
<reference evidence="2" key="1">
    <citation type="submission" date="2020-05" db="EMBL/GenBank/DDBJ databases">
        <title>Mycena genomes resolve the evolution of fungal bioluminescence.</title>
        <authorList>
            <person name="Tsai I.J."/>
        </authorList>
    </citation>
    <scope>NUCLEOTIDE SEQUENCE</scope>
    <source>
        <strain evidence="2">110903Hualien_Pintung</strain>
    </source>
</reference>
<sequence length="622" mass="68328">MLCSPLFLVLFPLLVLRQTALAEDAQNNQDVDEVVVAAGVAELQDLLVRLETESNITITNLLLSDIPRNGSDASTDSDTPPPCADLVPMLNNVLNRTQHTLSTLALLEYQCANSNSSFVDEVLRSHALPRLSHLTVGTTDAWSPRIQNAIVRHKQTLTHLHIATSFETVSYNEVRSPPPSLPTILKRLPGLTELTVAGVQGLRRSMPEVDRFPMHRDGHDGLLYGAIKLLGRTVFGPSLVPKNFNLSIRPGPNPGRDDTYCGFTSAEYGLFVHKLKQRKDLRVLGSPCKAEFLVRPNGVEYDPYIYDVPRPATLEHIYPLGCAIDETVVTAVDLPRSLLPTTTTTDSMESLPPELHDLIFDTLACTTFKSIGAVASTSTYFHALAAPYRFHTLVFRAKTLFTSINQLRWDLEHIPTARRRIHRVFITLHSSTRAQLPTLIRILQLAGPTLRDLAVVSQDASSVFASASAFGAIARAAGSFPHLEALTLHGAYPPLPNGFPALRVLNVSGNIQPVGLPCPRSWLDHPGRLTTLRVGGLRGALGFTRELCAVLVQVDGEEESSDRRRWLDIHIELSASGPAEKWDDVIREMLAEAASRAKAGVRVEVVTAGDERDIGQRWLEGE</sequence>
<keyword evidence="1" id="KW-0732">Signal</keyword>
<comment type="caution">
    <text evidence="2">The sequence shown here is derived from an EMBL/GenBank/DDBJ whole genome shotgun (WGS) entry which is preliminary data.</text>
</comment>
<dbReference type="OrthoDB" id="3256367at2759"/>
<evidence type="ECO:0000313" key="2">
    <source>
        <dbReference type="EMBL" id="KAF7308197.1"/>
    </source>
</evidence>
<organism evidence="2 3">
    <name type="scientific">Mycena chlorophos</name>
    <name type="common">Agaric fungus</name>
    <name type="synonym">Agaricus chlorophos</name>
    <dbReference type="NCBI Taxonomy" id="658473"/>
    <lineage>
        <taxon>Eukaryota</taxon>
        <taxon>Fungi</taxon>
        <taxon>Dikarya</taxon>
        <taxon>Basidiomycota</taxon>
        <taxon>Agaricomycotina</taxon>
        <taxon>Agaricomycetes</taxon>
        <taxon>Agaricomycetidae</taxon>
        <taxon>Agaricales</taxon>
        <taxon>Marasmiineae</taxon>
        <taxon>Mycenaceae</taxon>
        <taxon>Mycena</taxon>
    </lineage>
</organism>
<dbReference type="Proteomes" id="UP000613580">
    <property type="component" value="Unassembled WGS sequence"/>
</dbReference>
<protein>
    <recommendedName>
        <fullName evidence="4">F-box domain-containing protein</fullName>
    </recommendedName>
</protein>
<evidence type="ECO:0008006" key="4">
    <source>
        <dbReference type="Google" id="ProtNLM"/>
    </source>
</evidence>
<name>A0A8H6T0L8_MYCCL</name>
<dbReference type="EMBL" id="JACAZE010000008">
    <property type="protein sequence ID" value="KAF7308197.1"/>
    <property type="molecule type" value="Genomic_DNA"/>
</dbReference>